<sequence>MRSGDDITLVLSLDGQEFELGMKGAGRILDRFERQAKSAKGGVGELDTSIEGILGTTRDFTIILATAEQAIGTLVRATFGWQKTIMDAAGEIERLEVMMRGMSTATTQAGVTWMR</sequence>
<proteinExistence type="predicted"/>
<dbReference type="KEGG" id="hsr:HSBAA_29760"/>
<name>A0A455U682_9GAMM</name>
<dbReference type="AlphaFoldDB" id="A0A455U682"/>
<protein>
    <submittedName>
        <fullName evidence="1">Uncharacterized protein</fullName>
    </submittedName>
</protein>
<evidence type="ECO:0000313" key="2">
    <source>
        <dbReference type="Proteomes" id="UP000320231"/>
    </source>
</evidence>
<evidence type="ECO:0000313" key="1">
    <source>
        <dbReference type="EMBL" id="BBI61670.1"/>
    </source>
</evidence>
<dbReference type="Proteomes" id="UP000320231">
    <property type="component" value="Chromosome"/>
</dbReference>
<accession>A0A455U682</accession>
<gene>
    <name evidence="1" type="ORF">HSBAA_29760</name>
</gene>
<reference evidence="1 2" key="1">
    <citation type="journal article" date="2019" name="Microbiol. Resour. Announc.">
        <title>Complete Genome Sequence of Halomonas sulfidaeris Strain Esulfide1 Isolated from a Metal Sulfide Rock at a Depth of 2,200 Meters, Obtained Using Nanopore Sequencing.</title>
        <authorList>
            <person name="Saito M."/>
            <person name="Nishigata A."/>
            <person name="Galipon J."/>
            <person name="Arakawa K."/>
        </authorList>
    </citation>
    <scope>NUCLEOTIDE SEQUENCE [LARGE SCALE GENOMIC DNA]</scope>
    <source>
        <strain evidence="1 2">ATCC BAA-803</strain>
    </source>
</reference>
<dbReference type="EMBL" id="AP019514">
    <property type="protein sequence ID" value="BBI61670.1"/>
    <property type="molecule type" value="Genomic_DNA"/>
</dbReference>
<organism evidence="1 2">
    <name type="scientific">Vreelandella sulfidaeris</name>
    <dbReference type="NCBI Taxonomy" id="115553"/>
    <lineage>
        <taxon>Bacteria</taxon>
        <taxon>Pseudomonadati</taxon>
        <taxon>Pseudomonadota</taxon>
        <taxon>Gammaproteobacteria</taxon>
        <taxon>Oceanospirillales</taxon>
        <taxon>Halomonadaceae</taxon>
        <taxon>Vreelandella</taxon>
    </lineage>
</organism>